<dbReference type="InterPro" id="IPR011677">
    <property type="entry name" value="TCTN1-3_dom"/>
</dbReference>
<evidence type="ECO:0000259" key="6">
    <source>
        <dbReference type="Pfam" id="PF25752"/>
    </source>
</evidence>
<keyword evidence="2" id="KW-0732">Signal</keyword>
<evidence type="ECO:0008006" key="9">
    <source>
        <dbReference type="Google" id="ProtNLM"/>
    </source>
</evidence>
<organism evidence="7 8">
    <name type="scientific">Ladona fulva</name>
    <name type="common">Scarce chaser dragonfly</name>
    <name type="synonym">Libellula fulva</name>
    <dbReference type="NCBI Taxonomy" id="123851"/>
    <lineage>
        <taxon>Eukaryota</taxon>
        <taxon>Metazoa</taxon>
        <taxon>Ecdysozoa</taxon>
        <taxon>Arthropoda</taxon>
        <taxon>Hexapoda</taxon>
        <taxon>Insecta</taxon>
        <taxon>Pterygota</taxon>
        <taxon>Palaeoptera</taxon>
        <taxon>Odonata</taxon>
        <taxon>Epiprocta</taxon>
        <taxon>Anisoptera</taxon>
        <taxon>Libelluloidea</taxon>
        <taxon>Libellulidae</taxon>
        <taxon>Ladona</taxon>
    </lineage>
</organism>
<reference evidence="7" key="1">
    <citation type="submission" date="2013-04" db="EMBL/GenBank/DDBJ databases">
        <authorList>
            <person name="Qu J."/>
            <person name="Murali S.C."/>
            <person name="Bandaranaike D."/>
            <person name="Bellair M."/>
            <person name="Blankenburg K."/>
            <person name="Chao H."/>
            <person name="Dinh H."/>
            <person name="Doddapaneni H."/>
            <person name="Downs B."/>
            <person name="Dugan-Rocha S."/>
            <person name="Elkadiri S."/>
            <person name="Gnanaolivu R.D."/>
            <person name="Hernandez B."/>
            <person name="Javaid M."/>
            <person name="Jayaseelan J.C."/>
            <person name="Lee S."/>
            <person name="Li M."/>
            <person name="Ming W."/>
            <person name="Munidasa M."/>
            <person name="Muniz J."/>
            <person name="Nguyen L."/>
            <person name="Ongeri F."/>
            <person name="Osuji N."/>
            <person name="Pu L.-L."/>
            <person name="Puazo M."/>
            <person name="Qu C."/>
            <person name="Quiroz J."/>
            <person name="Raj R."/>
            <person name="Weissenberger G."/>
            <person name="Xin Y."/>
            <person name="Zou X."/>
            <person name="Han Y."/>
            <person name="Richards S."/>
            <person name="Worley K."/>
            <person name="Muzny D."/>
            <person name="Gibbs R."/>
        </authorList>
    </citation>
    <scope>NUCLEOTIDE SEQUENCE</scope>
    <source>
        <strain evidence="7">Sampled in the wild</strain>
    </source>
</reference>
<dbReference type="OrthoDB" id="184109at2759"/>
<proteinExistence type="inferred from homology"/>
<evidence type="ECO:0000313" key="7">
    <source>
        <dbReference type="EMBL" id="KAG8224138.1"/>
    </source>
</evidence>
<keyword evidence="4" id="KW-0325">Glycoprotein</keyword>
<sequence length="479" mass="54940">MENIFKVLFSVLIAFTSFNMLAYCYKSTQTNFLYLPINWTEVARVRSVSKNDLILSSDDFKSSACDVTAHSCDVYCCNDSDCSPEQIQIFHCLDMQPETEVTMHLKSLDCHLRSYWTPNWFPLLCYVKNNSAVLGFNYNDIKILDSQVDFLKIVDQQRFYTFAHPHTQEISSSINIDRSYTYGSRIQVFSEHLKEVSLFELPYPAISGLSCTTSRPVQFLLNSSWKCKQSITAQDCDSSSSPYNLMNFVISGKNDSLWQLANIFPPKLMKNLKDKSIGEVFVKNICLHSGSDFGWITKRIFNLEEIKVPLPQTEEYIVECGEFLELLKTSYDANNALCQNVLVGAEFIFEWSGSEIVRLNATYVLTDIAVSHSNSLNKGRTYYHSHREFLMKRKNLERNKAYVTQIFNVGYIPQGKEMKKFSPSQENASLKSGNPGYLIGKPLISGNLRLKPFKKEFNSSLGDRDILWQPSQMSLWRSD</sequence>
<protein>
    <recommendedName>
        <fullName evidence="9">Tectonic domain-containing protein</fullName>
    </recommendedName>
</protein>
<dbReference type="Pfam" id="PF25752">
    <property type="entry name" value="DUF1619_N"/>
    <property type="match status" value="1"/>
</dbReference>
<evidence type="ECO:0000256" key="4">
    <source>
        <dbReference type="ARBA" id="ARBA00023180"/>
    </source>
</evidence>
<dbReference type="Pfam" id="PF07773">
    <property type="entry name" value="TCTN_DUF1619"/>
    <property type="match status" value="1"/>
</dbReference>
<dbReference type="InterPro" id="IPR057724">
    <property type="entry name" value="TCTN1-3_N"/>
</dbReference>
<feature type="domain" description="Tectonic-1-3 N-terminal" evidence="6">
    <location>
        <begin position="59"/>
        <end position="103"/>
    </location>
</feature>
<dbReference type="GO" id="GO:0060271">
    <property type="term" value="P:cilium assembly"/>
    <property type="evidence" value="ECO:0007669"/>
    <property type="project" value="TreeGrafter"/>
</dbReference>
<reference evidence="7" key="2">
    <citation type="submission" date="2017-10" db="EMBL/GenBank/DDBJ databases">
        <title>Ladona fulva Genome sequencing and assembly.</title>
        <authorList>
            <person name="Murali S."/>
            <person name="Richards S."/>
            <person name="Bandaranaike D."/>
            <person name="Bellair M."/>
            <person name="Blankenburg K."/>
            <person name="Chao H."/>
            <person name="Dinh H."/>
            <person name="Doddapaneni H."/>
            <person name="Dugan-Rocha S."/>
            <person name="Elkadiri S."/>
            <person name="Gnanaolivu R."/>
            <person name="Hernandez B."/>
            <person name="Skinner E."/>
            <person name="Javaid M."/>
            <person name="Lee S."/>
            <person name="Li M."/>
            <person name="Ming W."/>
            <person name="Munidasa M."/>
            <person name="Muniz J."/>
            <person name="Nguyen L."/>
            <person name="Hughes D."/>
            <person name="Osuji N."/>
            <person name="Pu L.-L."/>
            <person name="Puazo M."/>
            <person name="Qu C."/>
            <person name="Quiroz J."/>
            <person name="Raj R."/>
            <person name="Weissenberger G."/>
            <person name="Xin Y."/>
            <person name="Zou X."/>
            <person name="Han Y."/>
            <person name="Worley K."/>
            <person name="Muzny D."/>
            <person name="Gibbs R."/>
        </authorList>
    </citation>
    <scope>NUCLEOTIDE SEQUENCE</scope>
    <source>
        <strain evidence="7">Sampled in the wild</strain>
    </source>
</reference>
<dbReference type="PANTHER" id="PTHR14611:SF6">
    <property type="entry name" value="TECTONIC-2"/>
    <property type="match status" value="1"/>
</dbReference>
<gene>
    <name evidence="7" type="ORF">J437_LFUL005472</name>
</gene>
<dbReference type="InterPro" id="IPR040354">
    <property type="entry name" value="TCTN1-3"/>
</dbReference>
<dbReference type="PANTHER" id="PTHR14611">
    <property type="entry name" value="TECTONIC FAMILY MEMBER"/>
    <property type="match status" value="1"/>
</dbReference>
<evidence type="ECO:0000256" key="2">
    <source>
        <dbReference type="ARBA" id="ARBA00022729"/>
    </source>
</evidence>
<dbReference type="EMBL" id="KZ308185">
    <property type="protein sequence ID" value="KAG8224138.1"/>
    <property type="molecule type" value="Genomic_DNA"/>
</dbReference>
<evidence type="ECO:0000256" key="3">
    <source>
        <dbReference type="ARBA" id="ARBA00022794"/>
    </source>
</evidence>
<keyword evidence="8" id="KW-1185">Reference proteome</keyword>
<accession>A0A8K0JXD4</accession>
<comment type="caution">
    <text evidence="7">The sequence shown here is derived from an EMBL/GenBank/DDBJ whole genome shotgun (WGS) entry which is preliminary data.</text>
</comment>
<evidence type="ECO:0000259" key="5">
    <source>
        <dbReference type="Pfam" id="PF07773"/>
    </source>
</evidence>
<comment type="similarity">
    <text evidence="1">Belongs to the tectonic family.</text>
</comment>
<evidence type="ECO:0000256" key="1">
    <source>
        <dbReference type="ARBA" id="ARBA00007633"/>
    </source>
</evidence>
<evidence type="ECO:0000313" key="8">
    <source>
        <dbReference type="Proteomes" id="UP000792457"/>
    </source>
</evidence>
<dbReference type="Proteomes" id="UP000792457">
    <property type="component" value="Unassembled WGS sequence"/>
</dbReference>
<keyword evidence="3" id="KW-0970">Cilium biogenesis/degradation</keyword>
<name>A0A8K0JXD4_LADFU</name>
<dbReference type="AlphaFoldDB" id="A0A8K0JXD4"/>
<feature type="domain" description="Tectonic-1-3" evidence="5">
    <location>
        <begin position="179"/>
        <end position="375"/>
    </location>
</feature>